<dbReference type="PANTHER" id="PTHR11216:SF137">
    <property type="entry name" value="CALCIUM-BINDING EF HAND FAMILY PROTEIN"/>
    <property type="match status" value="1"/>
</dbReference>
<feature type="compositionally biased region" description="Polar residues" evidence="1">
    <location>
        <begin position="53"/>
        <end position="64"/>
    </location>
</feature>
<gene>
    <name evidence="4" type="ORF">MIMGU_mgv1a005132mg</name>
</gene>
<evidence type="ECO:0008006" key="6">
    <source>
        <dbReference type="Google" id="ProtNLM"/>
    </source>
</evidence>
<protein>
    <recommendedName>
        <fullName evidence="6">EF-hand domain-containing protein</fullName>
    </recommendedName>
</protein>
<feature type="region of interest" description="Disordered" evidence="1">
    <location>
        <begin position="53"/>
        <end position="125"/>
    </location>
</feature>
<dbReference type="Pfam" id="PF13202">
    <property type="entry name" value="EF-hand_5"/>
    <property type="match status" value="1"/>
</dbReference>
<feature type="domain" description="EF-hand" evidence="3">
    <location>
        <begin position="6"/>
        <end position="41"/>
    </location>
</feature>
<dbReference type="GO" id="GO:0005737">
    <property type="term" value="C:cytoplasm"/>
    <property type="evidence" value="ECO:0000318"/>
    <property type="project" value="GO_Central"/>
</dbReference>
<dbReference type="eggNOG" id="KOG0998">
    <property type="taxonomic scope" value="Eukaryota"/>
</dbReference>
<dbReference type="GO" id="GO:0016197">
    <property type="term" value="P:endosomal transport"/>
    <property type="evidence" value="ECO:0000318"/>
    <property type="project" value="GO_Central"/>
</dbReference>
<dbReference type="Pfam" id="PF12763">
    <property type="entry name" value="EH"/>
    <property type="match status" value="1"/>
</dbReference>
<dbReference type="GO" id="GO:0006897">
    <property type="term" value="P:endocytosis"/>
    <property type="evidence" value="ECO:0000318"/>
    <property type="project" value="GO_Central"/>
</dbReference>
<dbReference type="Gene3D" id="1.10.238.10">
    <property type="entry name" value="EF-hand"/>
    <property type="match status" value="2"/>
</dbReference>
<evidence type="ECO:0000259" key="3">
    <source>
        <dbReference type="PROSITE" id="PS50222"/>
    </source>
</evidence>
<feature type="domain" description="EF-hand" evidence="3">
    <location>
        <begin position="140"/>
        <end position="175"/>
    </location>
</feature>
<evidence type="ECO:0000259" key="2">
    <source>
        <dbReference type="PROSITE" id="PS50031"/>
    </source>
</evidence>
<dbReference type="SMART" id="SM00027">
    <property type="entry name" value="EH"/>
    <property type="match status" value="1"/>
</dbReference>
<dbReference type="PANTHER" id="PTHR11216">
    <property type="entry name" value="EH DOMAIN"/>
    <property type="match status" value="1"/>
</dbReference>
<evidence type="ECO:0000313" key="4">
    <source>
        <dbReference type="EMBL" id="EYU30845.1"/>
    </source>
</evidence>
<name>A0A022QWC6_ERYGU</name>
<dbReference type="GO" id="GO:0005509">
    <property type="term" value="F:calcium ion binding"/>
    <property type="evidence" value="ECO:0007669"/>
    <property type="project" value="InterPro"/>
</dbReference>
<proteinExistence type="predicted"/>
<dbReference type="SMART" id="SM00054">
    <property type="entry name" value="EFh"/>
    <property type="match status" value="2"/>
</dbReference>
<dbReference type="EMBL" id="KI631018">
    <property type="protein sequence ID" value="EYU30845.1"/>
    <property type="molecule type" value="Genomic_DNA"/>
</dbReference>
<organism evidence="4 5">
    <name type="scientific">Erythranthe guttata</name>
    <name type="common">Yellow monkey flower</name>
    <name type="synonym">Mimulus guttatus</name>
    <dbReference type="NCBI Taxonomy" id="4155"/>
    <lineage>
        <taxon>Eukaryota</taxon>
        <taxon>Viridiplantae</taxon>
        <taxon>Streptophyta</taxon>
        <taxon>Embryophyta</taxon>
        <taxon>Tracheophyta</taxon>
        <taxon>Spermatophyta</taxon>
        <taxon>Magnoliopsida</taxon>
        <taxon>eudicotyledons</taxon>
        <taxon>Gunneridae</taxon>
        <taxon>Pentapetalae</taxon>
        <taxon>asterids</taxon>
        <taxon>lamiids</taxon>
        <taxon>Lamiales</taxon>
        <taxon>Phrymaceae</taxon>
        <taxon>Erythranthe</taxon>
    </lineage>
</organism>
<feature type="compositionally biased region" description="Polar residues" evidence="1">
    <location>
        <begin position="87"/>
        <end position="117"/>
    </location>
</feature>
<dbReference type="GO" id="GO:0005886">
    <property type="term" value="C:plasma membrane"/>
    <property type="evidence" value="ECO:0000318"/>
    <property type="project" value="GO_Central"/>
</dbReference>
<dbReference type="SUPFAM" id="SSF47473">
    <property type="entry name" value="EF-hand"/>
    <property type="match status" value="2"/>
</dbReference>
<dbReference type="InterPro" id="IPR000261">
    <property type="entry name" value="EH_dom"/>
</dbReference>
<dbReference type="PROSITE" id="PS50222">
    <property type="entry name" value="EF_HAND_2"/>
    <property type="match status" value="2"/>
</dbReference>
<keyword evidence="5" id="KW-1185">Reference proteome</keyword>
<dbReference type="AlphaFoldDB" id="A0A022QWC6"/>
<dbReference type="InterPro" id="IPR011992">
    <property type="entry name" value="EF-hand-dom_pair"/>
</dbReference>
<dbReference type="CDD" id="cd00052">
    <property type="entry name" value="EH"/>
    <property type="match status" value="1"/>
</dbReference>
<evidence type="ECO:0000256" key="1">
    <source>
        <dbReference type="SAM" id="MobiDB-lite"/>
    </source>
</evidence>
<dbReference type="GO" id="GO:0030674">
    <property type="term" value="F:protein-macromolecule adaptor activity"/>
    <property type="evidence" value="ECO:0000318"/>
    <property type="project" value="GO_Central"/>
</dbReference>
<dbReference type="STRING" id="4155.A0A022QWC6"/>
<sequence length="496" mass="55977">MAVKKLITDKFEEYFQRADADGDGRISGKEAVDFFQGSDLSRPILAQLFRSGSSVGNGTSSLDSRSGKQESKSLSPTENCFPLESGNLVSPSPSADATLTSLADRSTAVQDQQSPSTETKENRIYSAQSRHPWPRMMTRSGVQKYSKVFEQVDTDRDGKITAQQARNLFFRLKLPQEVLEIVWGLPDQENDNMLTLREFCIALYLIESSVPVVPPSGQPAAAYGQEKAEITVLEKHHSGQLDTVEQDSLNNKFQKADKKILKYADVIRAGFLGRREFGNGEFLNKDSDQLSQYFDFDAASEREQFWDMDNISQYFDFDAASEREQFWEMNNISHMSSRSTTESLVGDVYRIREEDDFNARLATLANKVEAIELWKLNGIASTPTHMPKVNKSCSICENMEHSTNLCPMIPIFKEVLRDREANATNTFKKPYQNPYSEEAYNFVPYNSAPKRSLEDTLQRFMESQTMINNQTSEAINDIRRTLTKLTASSSNQGKGG</sequence>
<dbReference type="Proteomes" id="UP000030748">
    <property type="component" value="Unassembled WGS sequence"/>
</dbReference>
<reference evidence="4 5" key="1">
    <citation type="journal article" date="2013" name="Proc. Natl. Acad. Sci. U.S.A.">
        <title>Fine-scale variation in meiotic recombination in Mimulus inferred from population shotgun sequencing.</title>
        <authorList>
            <person name="Hellsten U."/>
            <person name="Wright K.M."/>
            <person name="Jenkins J."/>
            <person name="Shu S."/>
            <person name="Yuan Y."/>
            <person name="Wessler S.R."/>
            <person name="Schmutz J."/>
            <person name="Willis J.H."/>
            <person name="Rokhsar D.S."/>
        </authorList>
    </citation>
    <scope>NUCLEOTIDE SEQUENCE [LARGE SCALE GENOMIC DNA]</scope>
    <source>
        <strain evidence="5">cv. DUN x IM62</strain>
    </source>
</reference>
<accession>A0A022QWC6</accession>
<evidence type="ECO:0000313" key="5">
    <source>
        <dbReference type="Proteomes" id="UP000030748"/>
    </source>
</evidence>
<dbReference type="InterPro" id="IPR002048">
    <property type="entry name" value="EF_hand_dom"/>
</dbReference>
<feature type="domain" description="EH" evidence="2">
    <location>
        <begin position="141"/>
        <end position="206"/>
    </location>
</feature>
<dbReference type="PROSITE" id="PS50031">
    <property type="entry name" value="EH"/>
    <property type="match status" value="1"/>
</dbReference>